<proteinExistence type="inferred from homology"/>
<dbReference type="STRING" id="1267021.FPB0191_00259"/>
<reference evidence="8 9" key="1">
    <citation type="journal article" date="2014" name="Appl. Environ. Microbiol.">
        <title>Gut symbionts from distinct hosts exhibit genotoxic activity via divergent colibactin biosynthetic pathways.</title>
        <authorList>
            <person name="Engel P."/>
            <person name="Vizcaino M.I."/>
            <person name="Crawford J.M."/>
        </authorList>
    </citation>
    <scope>NUCLEOTIDE SEQUENCE [LARGE SCALE GENOMIC DNA]</scope>
    <source>
        <strain evidence="8 9">PEB0191</strain>
    </source>
</reference>
<keyword evidence="8" id="KW-0282">Flagellum</keyword>
<evidence type="ECO:0000256" key="4">
    <source>
        <dbReference type="ARBA" id="ARBA00022525"/>
    </source>
</evidence>
<evidence type="ECO:0000256" key="2">
    <source>
        <dbReference type="ARBA" id="ARBA00004613"/>
    </source>
</evidence>
<dbReference type="Pfam" id="PF00700">
    <property type="entry name" value="Flagellin_C"/>
    <property type="match status" value="1"/>
</dbReference>
<name>A0A0A7RXX5_FRIPE</name>
<dbReference type="GO" id="GO:0005198">
    <property type="term" value="F:structural molecule activity"/>
    <property type="evidence" value="ECO:0007669"/>
    <property type="project" value="InterPro"/>
</dbReference>
<dbReference type="Proteomes" id="UP000030901">
    <property type="component" value="Chromosome"/>
</dbReference>
<dbReference type="PANTHER" id="PTHR42792">
    <property type="entry name" value="FLAGELLIN"/>
    <property type="match status" value="1"/>
</dbReference>
<feature type="domain" description="Flagellin C-terminal" evidence="7">
    <location>
        <begin position="238"/>
        <end position="317"/>
    </location>
</feature>
<dbReference type="InterPro" id="IPR001492">
    <property type="entry name" value="Flagellin"/>
</dbReference>
<dbReference type="InterPro" id="IPR013384">
    <property type="entry name" value="Flagell_FlgL"/>
</dbReference>
<dbReference type="OrthoDB" id="9768249at2"/>
<dbReference type="NCBIfam" id="TIGR02550">
    <property type="entry name" value="flagell_flgL"/>
    <property type="match status" value="1"/>
</dbReference>
<evidence type="ECO:0000313" key="9">
    <source>
        <dbReference type="Proteomes" id="UP000030901"/>
    </source>
</evidence>
<dbReference type="InterPro" id="IPR046358">
    <property type="entry name" value="Flagellin_C"/>
</dbReference>
<evidence type="ECO:0000259" key="6">
    <source>
        <dbReference type="Pfam" id="PF00669"/>
    </source>
</evidence>
<feature type="domain" description="Flagellin N-terminal" evidence="6">
    <location>
        <begin position="3"/>
        <end position="140"/>
    </location>
</feature>
<dbReference type="RefSeq" id="WP_039103427.1">
    <property type="nucleotide sequence ID" value="NZ_CP009056.1"/>
</dbReference>
<sequence length="318" mass="35088">MRISTNSMYQKNLQNILNTQSNWQKSGLHLATGKKILSPSDDPMGSSKSLILKQEQARNNQFLATRQSVEKSLARQDTILKEVTTVVQSIQETLVYAGNETLNDTDRADLANKLQTLKDQLLSLANSRDSNGNYIFSGTKNDQPPFIVNESGEVKYVGGENPITIFIDETREIPISFTGNKIFMTGANSKEPDGSPSDSNIFASIDNALKALSMDLDNGSESDMALYRDTLAIASRGIDNSFNNISSVRAAGGALLAETEKLTTLGKTLNIDFETQISEIEDVDWYEAISEYVMLQANLKAAQQTFVNMQNMSLFQLK</sequence>
<organism evidence="8 9">
    <name type="scientific">Frischella perrara</name>
    <dbReference type="NCBI Taxonomy" id="1267021"/>
    <lineage>
        <taxon>Bacteria</taxon>
        <taxon>Pseudomonadati</taxon>
        <taxon>Pseudomonadota</taxon>
        <taxon>Gammaproteobacteria</taxon>
        <taxon>Orbales</taxon>
        <taxon>Orbaceae</taxon>
        <taxon>Frischella</taxon>
    </lineage>
</organism>
<dbReference type="SUPFAM" id="SSF64518">
    <property type="entry name" value="Phase 1 flagellin"/>
    <property type="match status" value="1"/>
</dbReference>
<dbReference type="HOGENOM" id="CLU_024437_5_0_6"/>
<evidence type="ECO:0000256" key="5">
    <source>
        <dbReference type="ARBA" id="ARBA00023143"/>
    </source>
</evidence>
<evidence type="ECO:0000259" key="7">
    <source>
        <dbReference type="Pfam" id="PF00700"/>
    </source>
</evidence>
<comment type="similarity">
    <text evidence="3">Belongs to the bacterial flagellin family.</text>
</comment>
<dbReference type="Gene3D" id="1.20.1330.10">
    <property type="entry name" value="f41 fragment of flagellin, N-terminal domain"/>
    <property type="match status" value="1"/>
</dbReference>
<protein>
    <submittedName>
        <fullName evidence="8">Flagellar hook-associated protein 3</fullName>
    </submittedName>
</protein>
<keyword evidence="5" id="KW-0975">Bacterial flagellum</keyword>
<keyword evidence="9" id="KW-1185">Reference proteome</keyword>
<dbReference type="KEGG" id="fpp:FPB0191_00259"/>
<evidence type="ECO:0000256" key="3">
    <source>
        <dbReference type="ARBA" id="ARBA00005709"/>
    </source>
</evidence>
<dbReference type="InterPro" id="IPR001029">
    <property type="entry name" value="Flagellin_N"/>
</dbReference>
<keyword evidence="4" id="KW-0964">Secreted</keyword>
<gene>
    <name evidence="8" type="ORF">FPB0191_00259</name>
</gene>
<keyword evidence="8" id="KW-0966">Cell projection</keyword>
<evidence type="ECO:0000256" key="1">
    <source>
        <dbReference type="ARBA" id="ARBA00004365"/>
    </source>
</evidence>
<dbReference type="GO" id="GO:0005576">
    <property type="term" value="C:extracellular region"/>
    <property type="evidence" value="ECO:0007669"/>
    <property type="project" value="UniProtKB-SubCell"/>
</dbReference>
<dbReference type="Pfam" id="PF00669">
    <property type="entry name" value="Flagellin_N"/>
    <property type="match status" value="1"/>
</dbReference>
<dbReference type="AlphaFoldDB" id="A0A0A7RXX5"/>
<evidence type="ECO:0000313" key="8">
    <source>
        <dbReference type="EMBL" id="AJA44103.1"/>
    </source>
</evidence>
<dbReference type="PANTHER" id="PTHR42792:SF1">
    <property type="entry name" value="FLAGELLAR HOOK-ASSOCIATED PROTEIN 3"/>
    <property type="match status" value="1"/>
</dbReference>
<dbReference type="GO" id="GO:0009424">
    <property type="term" value="C:bacterial-type flagellum hook"/>
    <property type="evidence" value="ECO:0007669"/>
    <property type="project" value="InterPro"/>
</dbReference>
<keyword evidence="8" id="KW-0969">Cilium</keyword>
<dbReference type="GO" id="GO:0071973">
    <property type="term" value="P:bacterial-type flagellum-dependent cell motility"/>
    <property type="evidence" value="ECO:0007669"/>
    <property type="project" value="InterPro"/>
</dbReference>
<accession>A0A0A7RXX5</accession>
<dbReference type="EMBL" id="CP009056">
    <property type="protein sequence ID" value="AJA44103.1"/>
    <property type="molecule type" value="Genomic_DNA"/>
</dbReference>
<comment type="subcellular location">
    <subcellularLocation>
        <location evidence="1">Bacterial flagellum</location>
    </subcellularLocation>
    <subcellularLocation>
        <location evidence="2">Secreted</location>
    </subcellularLocation>
</comment>